<dbReference type="EMBL" id="BBMN01000001">
    <property type="protein sequence ID" value="GAL02332.1"/>
    <property type="molecule type" value="Genomic_DNA"/>
</dbReference>
<dbReference type="AlphaFoldDB" id="A0A090R3W8"/>
<proteinExistence type="predicted"/>
<gene>
    <name evidence="1" type="ORF">JCM19237_5225</name>
</gene>
<evidence type="ECO:0000313" key="2">
    <source>
        <dbReference type="Proteomes" id="UP000029227"/>
    </source>
</evidence>
<dbReference type="Proteomes" id="UP000029227">
    <property type="component" value="Unassembled WGS sequence"/>
</dbReference>
<dbReference type="GO" id="GO:0016829">
    <property type="term" value="F:lyase activity"/>
    <property type="evidence" value="ECO:0007669"/>
    <property type="project" value="UniProtKB-KW"/>
</dbReference>
<keyword evidence="1" id="KW-0456">Lyase</keyword>
<accession>A0A090R3W8</accession>
<evidence type="ECO:0000313" key="1">
    <source>
        <dbReference type="EMBL" id="GAL02332.1"/>
    </source>
</evidence>
<dbReference type="eggNOG" id="COG0626">
    <property type="taxonomic scope" value="Bacteria"/>
</dbReference>
<dbReference type="STRING" id="754436.JCM19237_5225"/>
<name>A0A090R3W8_9GAMM</name>
<comment type="caution">
    <text evidence="1">The sequence shown here is derived from an EMBL/GenBank/DDBJ whole genome shotgun (WGS) entry which is preliminary data.</text>
</comment>
<sequence>MGGFESLILANENINSLRTVAKRDYAGPLLRLHIGWKMPMI</sequence>
<reference evidence="1 2" key="1">
    <citation type="journal article" date="2014" name="Genome Announc.">
        <title>Draft Genome Sequences of Two Vibrionaceae Species, Vibrio ponticus C121 and Photobacterium aphoticum C119, Isolated as Coral Reef Microbiota.</title>
        <authorList>
            <person name="Al-saari N."/>
            <person name="Meirelles P.M."/>
            <person name="Mino S."/>
            <person name="Suda W."/>
            <person name="Oshima K."/>
            <person name="Hattori M."/>
            <person name="Ohkuma M."/>
            <person name="Thompson F.L."/>
            <person name="Gomez-Gil B."/>
            <person name="Sawabe T."/>
            <person name="Sawabe T."/>
        </authorList>
    </citation>
    <scope>NUCLEOTIDE SEQUENCE [LARGE SCALE GENOMIC DNA]</scope>
    <source>
        <strain evidence="1 2">JCM 19237</strain>
    </source>
</reference>
<dbReference type="EC" id="4.4.1.8" evidence="1"/>
<protein>
    <submittedName>
        <fullName evidence="1">Cystathionine beta-lyase</fullName>
        <ecNumber evidence="1">4.4.1.8</ecNumber>
    </submittedName>
</protein>
<organism evidence="1 2">
    <name type="scientific">Photobacterium aphoticum</name>
    <dbReference type="NCBI Taxonomy" id="754436"/>
    <lineage>
        <taxon>Bacteria</taxon>
        <taxon>Pseudomonadati</taxon>
        <taxon>Pseudomonadota</taxon>
        <taxon>Gammaproteobacteria</taxon>
        <taxon>Vibrionales</taxon>
        <taxon>Vibrionaceae</taxon>
        <taxon>Photobacterium</taxon>
    </lineage>
</organism>